<dbReference type="GO" id="GO:0009699">
    <property type="term" value="P:phenylpropanoid biosynthetic process"/>
    <property type="evidence" value="ECO:0007669"/>
    <property type="project" value="UniProtKB-ARBA"/>
</dbReference>
<evidence type="ECO:0000256" key="5">
    <source>
        <dbReference type="SAM" id="MobiDB-lite"/>
    </source>
</evidence>
<feature type="chain" id="PRO_5014486475" description="Dirigent protein" evidence="4">
    <location>
        <begin position="23"/>
        <end position="210"/>
    </location>
</feature>
<sequence length="210" mass="23007">MRIPFLILTILVLSLQCNASVASPLVRDKETNILFYLHNIHAEKDSSSVLVAQNANAMAHARGIVAFSSVYVFDDVITKGPSITSKVLGNAQGMYVGTAKDGYTILMVIDVEITTGPFNGSSFVLFSRNPLRSTRELPVIGGRGAFRMAQGYGMLRMLAGNLEIVILDSRNERRTKYVIIKSKKKKKKKKKKKHGKGRSVEGKVVNGPAP</sequence>
<proteinExistence type="inferred from homology"/>
<dbReference type="EnsemblPlants" id="EMT11549">
    <property type="protein sequence ID" value="EMT11549"/>
    <property type="gene ID" value="F775_19752"/>
</dbReference>
<evidence type="ECO:0000256" key="4">
    <source>
        <dbReference type="RuleBase" id="RU363099"/>
    </source>
</evidence>
<keyword evidence="4" id="KW-0732">Signal</keyword>
<dbReference type="PANTHER" id="PTHR21495">
    <property type="entry name" value="NUCLEOPORIN-RELATED"/>
    <property type="match status" value="1"/>
</dbReference>
<evidence type="ECO:0000256" key="1">
    <source>
        <dbReference type="ARBA" id="ARBA00010746"/>
    </source>
</evidence>
<accession>M8BXI8</accession>
<feature type="region of interest" description="Disordered" evidence="5">
    <location>
        <begin position="180"/>
        <end position="210"/>
    </location>
</feature>
<evidence type="ECO:0000256" key="3">
    <source>
        <dbReference type="ARBA" id="ARBA00022525"/>
    </source>
</evidence>
<feature type="signal peptide" evidence="4">
    <location>
        <begin position="1"/>
        <end position="22"/>
    </location>
</feature>
<evidence type="ECO:0000256" key="2">
    <source>
        <dbReference type="ARBA" id="ARBA00011738"/>
    </source>
</evidence>
<comment type="similarity">
    <text evidence="1 4">Belongs to the plant dirigent protein family.</text>
</comment>
<dbReference type="Pfam" id="PF03018">
    <property type="entry name" value="Dirigent"/>
    <property type="match status" value="1"/>
</dbReference>
<protein>
    <recommendedName>
        <fullName evidence="4">Dirigent protein</fullName>
    </recommendedName>
</protein>
<dbReference type="Gene3D" id="2.40.480.10">
    <property type="entry name" value="Allene oxide cyclase-like"/>
    <property type="match status" value="1"/>
</dbReference>
<dbReference type="GO" id="GO:0048046">
    <property type="term" value="C:apoplast"/>
    <property type="evidence" value="ECO:0007669"/>
    <property type="project" value="UniProtKB-SubCell"/>
</dbReference>
<comment type="subunit">
    <text evidence="2 4">Homodimer.</text>
</comment>
<keyword evidence="3 4" id="KW-0964">Secreted</keyword>
<comment type="function">
    <text evidence="4">Dirigent proteins impart stereoselectivity on the phenoxy radical-coupling reaction, yielding optically active lignans from two molecules of coniferyl alcohol in the biosynthesis of lignans, flavonolignans, and alkaloids and thus plays a central role in plant secondary metabolism.</text>
</comment>
<dbReference type="AlphaFoldDB" id="M8BXI8"/>
<comment type="subcellular location">
    <subcellularLocation>
        <location evidence="4">Secreted</location>
        <location evidence="4">Extracellular space</location>
        <location evidence="4">Apoplast</location>
    </subcellularLocation>
</comment>
<reference evidence="6" key="1">
    <citation type="submission" date="2015-06" db="UniProtKB">
        <authorList>
            <consortium name="EnsemblPlants"/>
        </authorList>
    </citation>
    <scope>IDENTIFICATION</scope>
</reference>
<evidence type="ECO:0000313" key="6">
    <source>
        <dbReference type="EnsemblPlants" id="EMT11549"/>
    </source>
</evidence>
<name>M8BXI8_AEGTA</name>
<organism evidence="6">
    <name type="scientific">Aegilops tauschii</name>
    <name type="common">Tausch's goatgrass</name>
    <name type="synonym">Aegilops squarrosa</name>
    <dbReference type="NCBI Taxonomy" id="37682"/>
    <lineage>
        <taxon>Eukaryota</taxon>
        <taxon>Viridiplantae</taxon>
        <taxon>Streptophyta</taxon>
        <taxon>Embryophyta</taxon>
        <taxon>Tracheophyta</taxon>
        <taxon>Spermatophyta</taxon>
        <taxon>Magnoliopsida</taxon>
        <taxon>Liliopsida</taxon>
        <taxon>Poales</taxon>
        <taxon>Poaceae</taxon>
        <taxon>BOP clade</taxon>
        <taxon>Pooideae</taxon>
        <taxon>Triticodae</taxon>
        <taxon>Triticeae</taxon>
        <taxon>Triticinae</taxon>
        <taxon>Aegilops</taxon>
    </lineage>
</organism>
<feature type="compositionally biased region" description="Basic residues" evidence="5">
    <location>
        <begin position="181"/>
        <end position="197"/>
    </location>
</feature>
<dbReference type="InterPro" id="IPR044859">
    <property type="entry name" value="Allene_oxi_cyc_Dirigent"/>
</dbReference>
<dbReference type="InterPro" id="IPR004265">
    <property type="entry name" value="Dirigent"/>
</dbReference>
<keyword evidence="4" id="KW-0052">Apoplast</keyword>